<feature type="chain" id="PRO_5021379450" description="DUF1996 domain-containing protein" evidence="1">
    <location>
        <begin position="18"/>
        <end position="360"/>
    </location>
</feature>
<gene>
    <name evidence="3" type="ORF">E0Z10_g8999</name>
</gene>
<dbReference type="PANTHER" id="PTHR43662:SF13">
    <property type="entry name" value="DUF1996 DOMAIN-CONTAINING PROTEIN"/>
    <property type="match status" value="1"/>
</dbReference>
<dbReference type="PANTHER" id="PTHR43662">
    <property type="match status" value="1"/>
</dbReference>
<dbReference type="InterPro" id="IPR018535">
    <property type="entry name" value="DUF1996"/>
</dbReference>
<feature type="signal peptide" evidence="1">
    <location>
        <begin position="1"/>
        <end position="17"/>
    </location>
</feature>
<reference evidence="3 4" key="1">
    <citation type="submission" date="2019-03" db="EMBL/GenBank/DDBJ databases">
        <title>Draft genome sequence of Xylaria hypoxylon DSM 108379, a ubiquitous saprotrophic-parasitic fungi on hardwood.</title>
        <authorList>
            <person name="Buettner E."/>
            <person name="Leonhardt S."/>
            <person name="Gebauer A.M."/>
            <person name="Liers C."/>
            <person name="Hofrichter M."/>
            <person name="Kellner H."/>
        </authorList>
    </citation>
    <scope>NUCLEOTIDE SEQUENCE [LARGE SCALE GENOMIC DNA]</scope>
    <source>
        <strain evidence="3 4">DSM 108379</strain>
    </source>
</reference>
<dbReference type="OrthoDB" id="74764at2759"/>
<sequence length="360" mass="39940">MKFIALTVGALVAPCLGLLRFPCAQLVIDRLDPLVSPGEVPSPHLHQIVGGTSFNATMHPSKDMPAESTCTTCQFSEDFSNYWTAVLYFKARNGTYKRVPQIQNVGFDGVEGGMTVYYMQDGLYNYNQTSKVTAFQPGFRMFIGDVNARSREQMERYRQVTYTCLQTDITRDPQILDFPSEPCPEGIMTALRFPTCWDGKNLDSPDHMEHMAYPESGTFETGGPCPDSHPVRMANSSGTVAGSRMLNLDLVTDMFLCTQFYEVVWDTRSFNNAEDWPEDGSQPFVWSFGDATGYGNHGDYVFGWQGDALQRALDHPCYINCETLKTQDAAAMNACGIGRTVKEDIDGWTETLPGGAVAGM</sequence>
<evidence type="ECO:0000256" key="1">
    <source>
        <dbReference type="SAM" id="SignalP"/>
    </source>
</evidence>
<comment type="caution">
    <text evidence="3">The sequence shown here is derived from an EMBL/GenBank/DDBJ whole genome shotgun (WGS) entry which is preliminary data.</text>
</comment>
<proteinExistence type="predicted"/>
<evidence type="ECO:0000313" key="4">
    <source>
        <dbReference type="Proteomes" id="UP000297716"/>
    </source>
</evidence>
<dbReference type="Proteomes" id="UP000297716">
    <property type="component" value="Unassembled WGS sequence"/>
</dbReference>
<keyword evidence="4" id="KW-1185">Reference proteome</keyword>
<dbReference type="Pfam" id="PF09362">
    <property type="entry name" value="DUF1996"/>
    <property type="match status" value="2"/>
</dbReference>
<name>A0A4Z0Y9W1_9PEZI</name>
<feature type="domain" description="DUF1996" evidence="2">
    <location>
        <begin position="258"/>
        <end position="304"/>
    </location>
</feature>
<protein>
    <recommendedName>
        <fullName evidence="2">DUF1996 domain-containing protein</fullName>
    </recommendedName>
</protein>
<dbReference type="AlphaFoldDB" id="A0A4Z0Y9W1"/>
<organism evidence="3 4">
    <name type="scientific">Xylaria hypoxylon</name>
    <dbReference type="NCBI Taxonomy" id="37992"/>
    <lineage>
        <taxon>Eukaryota</taxon>
        <taxon>Fungi</taxon>
        <taxon>Dikarya</taxon>
        <taxon>Ascomycota</taxon>
        <taxon>Pezizomycotina</taxon>
        <taxon>Sordariomycetes</taxon>
        <taxon>Xylariomycetidae</taxon>
        <taxon>Xylariales</taxon>
        <taxon>Xylariaceae</taxon>
        <taxon>Xylaria</taxon>
    </lineage>
</organism>
<dbReference type="STRING" id="37992.A0A4Z0Y9W1"/>
<dbReference type="EMBL" id="SKBN01000263">
    <property type="protein sequence ID" value="TGJ79757.1"/>
    <property type="molecule type" value="Genomic_DNA"/>
</dbReference>
<evidence type="ECO:0000259" key="2">
    <source>
        <dbReference type="Pfam" id="PF09362"/>
    </source>
</evidence>
<evidence type="ECO:0000313" key="3">
    <source>
        <dbReference type="EMBL" id="TGJ79757.1"/>
    </source>
</evidence>
<keyword evidence="1" id="KW-0732">Signal</keyword>
<accession>A0A4Z0Y9W1</accession>
<feature type="domain" description="DUF1996" evidence="2">
    <location>
        <begin position="32"/>
        <end position="234"/>
    </location>
</feature>